<evidence type="ECO:0000313" key="2">
    <source>
        <dbReference type="Proteomes" id="UP000054567"/>
    </source>
</evidence>
<evidence type="ECO:0000313" key="1">
    <source>
        <dbReference type="EMBL" id="KMM73597.1"/>
    </source>
</evidence>
<protein>
    <submittedName>
        <fullName evidence="1">Uncharacterized protein</fullName>
    </submittedName>
</protein>
<dbReference type="AlphaFoldDB" id="A0A0J6INW2"/>
<dbReference type="EMBL" id="DS268114">
    <property type="protein sequence ID" value="KMM73597.1"/>
    <property type="molecule type" value="Genomic_DNA"/>
</dbReference>
<gene>
    <name evidence="1" type="ORF">CPAG_09884</name>
</gene>
<name>A0A0J6INW2_COCPO</name>
<reference evidence="2" key="3">
    <citation type="journal article" date="2010" name="Genome Res.">
        <title>Population genomic sequencing of Coccidioides fungi reveals recent hybridization and transposon control.</title>
        <authorList>
            <person name="Neafsey D.E."/>
            <person name="Barker B.M."/>
            <person name="Sharpton T.J."/>
            <person name="Stajich J.E."/>
            <person name="Park D.J."/>
            <person name="Whiston E."/>
            <person name="Hung C.-Y."/>
            <person name="McMahan C."/>
            <person name="White J."/>
            <person name="Sykes S."/>
            <person name="Heiman D."/>
            <person name="Young S."/>
            <person name="Zeng Q."/>
            <person name="Abouelleil A."/>
            <person name="Aftuck L."/>
            <person name="Bessette D."/>
            <person name="Brown A."/>
            <person name="FitzGerald M."/>
            <person name="Lui A."/>
            <person name="Macdonald J.P."/>
            <person name="Priest M."/>
            <person name="Orbach M.J."/>
            <person name="Galgiani J.N."/>
            <person name="Kirkland T.N."/>
            <person name="Cole G.T."/>
            <person name="Birren B.W."/>
            <person name="Henn M.R."/>
            <person name="Taylor J.W."/>
            <person name="Rounsley S.D."/>
        </authorList>
    </citation>
    <scope>NUCLEOTIDE SEQUENCE [LARGE SCALE GENOMIC DNA]</scope>
    <source>
        <strain evidence="2">RMSCC 3488</strain>
    </source>
</reference>
<organism evidence="1 2">
    <name type="scientific">Coccidioides posadasii RMSCC 3488</name>
    <dbReference type="NCBI Taxonomy" id="454284"/>
    <lineage>
        <taxon>Eukaryota</taxon>
        <taxon>Fungi</taxon>
        <taxon>Dikarya</taxon>
        <taxon>Ascomycota</taxon>
        <taxon>Pezizomycotina</taxon>
        <taxon>Eurotiomycetes</taxon>
        <taxon>Eurotiomycetidae</taxon>
        <taxon>Onygenales</taxon>
        <taxon>Onygenaceae</taxon>
        <taxon>Coccidioides</taxon>
    </lineage>
</organism>
<reference evidence="2" key="2">
    <citation type="journal article" date="2009" name="Genome Res.">
        <title>Comparative genomic analyses of the human fungal pathogens Coccidioides and their relatives.</title>
        <authorList>
            <person name="Sharpton T.J."/>
            <person name="Stajich J.E."/>
            <person name="Rounsley S.D."/>
            <person name="Gardner M.J."/>
            <person name="Wortman J.R."/>
            <person name="Jordar V.S."/>
            <person name="Maiti R."/>
            <person name="Kodira C.D."/>
            <person name="Neafsey D.E."/>
            <person name="Zeng Q."/>
            <person name="Hung C.-Y."/>
            <person name="McMahan C."/>
            <person name="Muszewska A."/>
            <person name="Grynberg M."/>
            <person name="Mandel M.A."/>
            <person name="Kellner E.M."/>
            <person name="Barker B.M."/>
            <person name="Galgiani J.N."/>
            <person name="Orbach M.J."/>
            <person name="Kirkland T.N."/>
            <person name="Cole G.T."/>
            <person name="Henn M.R."/>
            <person name="Birren B.W."/>
            <person name="Taylor J.W."/>
        </authorList>
    </citation>
    <scope>NUCLEOTIDE SEQUENCE [LARGE SCALE GENOMIC DNA]</scope>
    <source>
        <strain evidence="2">RMSCC 3488</strain>
    </source>
</reference>
<reference evidence="1 2" key="1">
    <citation type="submission" date="2007-06" db="EMBL/GenBank/DDBJ databases">
        <title>The Genome Sequence of Coccidioides posadasii RMSCC_3488.</title>
        <authorList>
            <consortium name="Coccidioides Genome Resources Consortium"/>
            <consortium name="The Broad Institute Genome Sequencing Platform"/>
            <person name="Henn M.R."/>
            <person name="Sykes S."/>
            <person name="Young S."/>
            <person name="Jaffe D."/>
            <person name="Berlin A."/>
            <person name="Alvarez P."/>
            <person name="Butler J."/>
            <person name="Gnerre S."/>
            <person name="Grabherr M."/>
            <person name="Mauceli E."/>
            <person name="Brockman W."/>
            <person name="Kodira C."/>
            <person name="Alvarado L."/>
            <person name="Zeng Q."/>
            <person name="Crawford M."/>
            <person name="Antoine C."/>
            <person name="Devon K."/>
            <person name="Galgiani J."/>
            <person name="Orsborn K."/>
            <person name="Lewis M.L."/>
            <person name="Nusbaum C."/>
            <person name="Galagan J."/>
            <person name="Birren B."/>
        </authorList>
    </citation>
    <scope>NUCLEOTIDE SEQUENCE [LARGE SCALE GENOMIC DNA]</scope>
    <source>
        <strain evidence="1 2">RMSCC 3488</strain>
    </source>
</reference>
<sequence>MRVHVLWNFGKSAATALSGTPHLLRTEYSFRHHVPVTTPLSADSGK</sequence>
<dbReference type="VEuPathDB" id="FungiDB:CPAG_09884"/>
<dbReference type="Proteomes" id="UP000054567">
    <property type="component" value="Unassembled WGS sequence"/>
</dbReference>
<proteinExistence type="predicted"/>
<accession>A0A0J6INW2</accession>